<protein>
    <submittedName>
        <fullName evidence="1">Uncharacterized protein</fullName>
    </submittedName>
</protein>
<organism evidence="1 2">
    <name type="scientific">Marinilactibacillus psychrotolerans 42ea</name>
    <dbReference type="NCBI Taxonomy" id="1255609"/>
    <lineage>
        <taxon>Bacteria</taxon>
        <taxon>Bacillati</taxon>
        <taxon>Bacillota</taxon>
        <taxon>Bacilli</taxon>
        <taxon>Lactobacillales</taxon>
        <taxon>Carnobacteriaceae</taxon>
        <taxon>Marinilactibacillus</taxon>
    </lineage>
</organism>
<proteinExistence type="predicted"/>
<evidence type="ECO:0000313" key="1">
    <source>
        <dbReference type="EMBL" id="SJN44500.1"/>
    </source>
</evidence>
<dbReference type="EMBL" id="FUKW01000150">
    <property type="protein sequence ID" value="SJN44500.1"/>
    <property type="molecule type" value="Genomic_DNA"/>
</dbReference>
<evidence type="ECO:0000313" key="2">
    <source>
        <dbReference type="Proteomes" id="UP000195611"/>
    </source>
</evidence>
<name>A0A1R4KJH3_9LACT</name>
<dbReference type="AlphaFoldDB" id="A0A1R4KJH3"/>
<dbReference type="Proteomes" id="UP000195611">
    <property type="component" value="Unassembled WGS sequence"/>
</dbReference>
<sequence length="81" mass="9962">MKLNYDLISKYERYNLTGNEEDEKIIINVHDVKTDTLKRKIELDKLRLMQLIKRYEKTDPDKITWYDRTLLEWGDSDKKKR</sequence>
<gene>
    <name evidence="1" type="ORF">FM115_10635</name>
</gene>
<reference evidence="1 2" key="1">
    <citation type="submission" date="2017-02" db="EMBL/GenBank/DDBJ databases">
        <authorList>
            <person name="Peterson S.W."/>
        </authorList>
    </citation>
    <scope>NUCLEOTIDE SEQUENCE [LARGE SCALE GENOMIC DNA]</scope>
    <source>
        <strain evidence="1 2">42ea</strain>
    </source>
</reference>
<dbReference type="RefSeq" id="WP_087060057.1">
    <property type="nucleotide sequence ID" value="NZ_FUKW01000150.1"/>
</dbReference>
<accession>A0A1R4KJH3</accession>